<accession>A0A7K0DPQ3</accession>
<keyword evidence="2" id="KW-1133">Transmembrane helix</keyword>
<protein>
    <submittedName>
        <fullName evidence="3">Uncharacterized protein</fullName>
    </submittedName>
</protein>
<reference evidence="3 4" key="1">
    <citation type="submission" date="2019-10" db="EMBL/GenBank/DDBJ databases">
        <title>Nocardia macrotermitis sp. nov. and Nocardia aurantia sp. nov., isolated from the gut of fungus growing-termite Macrotermes natalensis.</title>
        <authorList>
            <person name="Benndorf R."/>
            <person name="Schwitalla J."/>
            <person name="Martin K."/>
            <person name="De Beer W."/>
            <person name="Kaster A.-K."/>
            <person name="Vollmers J."/>
            <person name="Poulsen M."/>
            <person name="Beemelmanns C."/>
        </authorList>
    </citation>
    <scope>NUCLEOTIDE SEQUENCE [LARGE SCALE GENOMIC DNA]</scope>
    <source>
        <strain evidence="3 4">RB56</strain>
    </source>
</reference>
<comment type="caution">
    <text evidence="3">The sequence shown here is derived from an EMBL/GenBank/DDBJ whole genome shotgun (WGS) entry which is preliminary data.</text>
</comment>
<dbReference type="RefSeq" id="WP_194290885.1">
    <property type="nucleotide sequence ID" value="NZ_WEGI01000007.1"/>
</dbReference>
<gene>
    <name evidence="3" type="ORF">NRB56_33230</name>
</gene>
<organism evidence="3 4">
    <name type="scientific">Nocardia aurantia</name>
    <dbReference type="NCBI Taxonomy" id="2585199"/>
    <lineage>
        <taxon>Bacteria</taxon>
        <taxon>Bacillati</taxon>
        <taxon>Actinomycetota</taxon>
        <taxon>Actinomycetes</taxon>
        <taxon>Mycobacteriales</taxon>
        <taxon>Nocardiaceae</taxon>
        <taxon>Nocardia</taxon>
    </lineage>
</organism>
<name>A0A7K0DPQ3_9NOCA</name>
<dbReference type="EMBL" id="WEGI01000007">
    <property type="protein sequence ID" value="MQY27740.1"/>
    <property type="molecule type" value="Genomic_DNA"/>
</dbReference>
<evidence type="ECO:0000313" key="4">
    <source>
        <dbReference type="Proteomes" id="UP000431401"/>
    </source>
</evidence>
<dbReference type="AlphaFoldDB" id="A0A7K0DPQ3"/>
<keyword evidence="2" id="KW-0812">Transmembrane</keyword>
<feature type="transmembrane region" description="Helical" evidence="2">
    <location>
        <begin position="49"/>
        <end position="70"/>
    </location>
</feature>
<evidence type="ECO:0000313" key="3">
    <source>
        <dbReference type="EMBL" id="MQY27740.1"/>
    </source>
</evidence>
<sequence length="137" mass="14377">MSVIIGLIILIIAAVVGVAGVLTNLGDSHAIRDDFSIFGYHVTGSTGLLFLYGIIVGAVALAGLSLLLAGARGAARRERMARMELDRSRRVPYTAGGDYVVTSADQPLVSPRADVADVPHHGKRHRWGRGGTGPHPA</sequence>
<keyword evidence="4" id="KW-1185">Reference proteome</keyword>
<feature type="region of interest" description="Disordered" evidence="1">
    <location>
        <begin position="118"/>
        <end position="137"/>
    </location>
</feature>
<dbReference type="Proteomes" id="UP000431401">
    <property type="component" value="Unassembled WGS sequence"/>
</dbReference>
<proteinExistence type="predicted"/>
<keyword evidence="2" id="KW-0472">Membrane</keyword>
<evidence type="ECO:0000256" key="1">
    <source>
        <dbReference type="SAM" id="MobiDB-lite"/>
    </source>
</evidence>
<evidence type="ECO:0000256" key="2">
    <source>
        <dbReference type="SAM" id="Phobius"/>
    </source>
</evidence>